<dbReference type="EMBL" id="CP016172">
    <property type="protein sequence ID" value="ANN77524.1"/>
    <property type="molecule type" value="Genomic_DNA"/>
</dbReference>
<dbReference type="KEGG" id="bfz:BAU07_10770"/>
<accession>A0A193GE07</accession>
<sequence>MSLRLPPLSTLRLFEAAGRLQSFKLAAAELNVTPSAVSHGIVSLESYLGVALFIRQPRRLVLTPEGADYLTYVSEAFGLLAAGMQRLQPCGGPARITLTCAPTLASRWLLPRLPAFRKLWPQVDISLDTSPRHAGFPADGFDFAIRMSRTPSGGPAWTRLFGEHLIPVCSPAYLQHLAVREGHIELERATLLHVVSAGEDWQAWLDATGTSGMDLSAGMRFDTIQLAIEAAMAGLGIVLGRLPLIGAELSAGTLVPASPHRVPAQTAYWLISAEDVTRRPALSAFRQWLLEEASACAGEPDAGILGSGRPDTSLRGVPTPSR</sequence>
<proteinExistence type="inferred from homology"/>
<dbReference type="AlphaFoldDB" id="A0A193GE07"/>
<dbReference type="InterPro" id="IPR005119">
    <property type="entry name" value="LysR_subst-bd"/>
</dbReference>
<evidence type="ECO:0000256" key="5">
    <source>
        <dbReference type="SAM" id="MobiDB-lite"/>
    </source>
</evidence>
<dbReference type="Gene3D" id="3.40.190.10">
    <property type="entry name" value="Periplasmic binding protein-like II"/>
    <property type="match status" value="2"/>
</dbReference>
<keyword evidence="4" id="KW-0804">Transcription</keyword>
<evidence type="ECO:0000313" key="7">
    <source>
        <dbReference type="EMBL" id="ANN77524.1"/>
    </source>
</evidence>
<reference evidence="7 8" key="1">
    <citation type="submission" date="2016-06" db="EMBL/GenBank/DDBJ databases">
        <title>Complete genome sequences of Bordetella bronchialis and Bordetella flabilis.</title>
        <authorList>
            <person name="LiPuma J.J."/>
            <person name="Spilker T."/>
        </authorList>
    </citation>
    <scope>NUCLEOTIDE SEQUENCE [LARGE SCALE GENOMIC DNA]</scope>
    <source>
        <strain evidence="7 8">AU10664</strain>
    </source>
</reference>
<evidence type="ECO:0000256" key="4">
    <source>
        <dbReference type="ARBA" id="ARBA00023163"/>
    </source>
</evidence>
<evidence type="ECO:0000256" key="2">
    <source>
        <dbReference type="ARBA" id="ARBA00023015"/>
    </source>
</evidence>
<dbReference type="GO" id="GO:0003700">
    <property type="term" value="F:DNA-binding transcription factor activity"/>
    <property type="evidence" value="ECO:0007669"/>
    <property type="project" value="InterPro"/>
</dbReference>
<protein>
    <submittedName>
        <fullName evidence="7">Transcriptional regulator</fullName>
    </submittedName>
</protein>
<dbReference type="OrthoDB" id="9124618at2"/>
<dbReference type="SUPFAM" id="SSF46785">
    <property type="entry name" value="Winged helix' DNA-binding domain"/>
    <property type="match status" value="1"/>
</dbReference>
<dbReference type="GO" id="GO:0043565">
    <property type="term" value="F:sequence-specific DNA binding"/>
    <property type="evidence" value="ECO:0007669"/>
    <property type="project" value="TreeGrafter"/>
</dbReference>
<comment type="similarity">
    <text evidence="1">Belongs to the LysR transcriptional regulatory family.</text>
</comment>
<dbReference type="CDD" id="cd08432">
    <property type="entry name" value="PBP2_GcdR_TrpI_HvrB_AmpR_like"/>
    <property type="match status" value="1"/>
</dbReference>
<keyword evidence="3" id="KW-0238">DNA-binding</keyword>
<keyword evidence="8" id="KW-1185">Reference proteome</keyword>
<evidence type="ECO:0000259" key="6">
    <source>
        <dbReference type="PROSITE" id="PS50931"/>
    </source>
</evidence>
<evidence type="ECO:0000256" key="3">
    <source>
        <dbReference type="ARBA" id="ARBA00023125"/>
    </source>
</evidence>
<dbReference type="Gene3D" id="1.10.10.10">
    <property type="entry name" value="Winged helix-like DNA-binding domain superfamily/Winged helix DNA-binding domain"/>
    <property type="match status" value="1"/>
</dbReference>
<dbReference type="InterPro" id="IPR036390">
    <property type="entry name" value="WH_DNA-bd_sf"/>
</dbReference>
<dbReference type="Pfam" id="PF00126">
    <property type="entry name" value="HTH_1"/>
    <property type="match status" value="1"/>
</dbReference>
<dbReference type="GO" id="GO:0006351">
    <property type="term" value="P:DNA-templated transcription"/>
    <property type="evidence" value="ECO:0007669"/>
    <property type="project" value="TreeGrafter"/>
</dbReference>
<dbReference type="STRING" id="463014.BAU07_10770"/>
<dbReference type="SUPFAM" id="SSF53850">
    <property type="entry name" value="Periplasmic binding protein-like II"/>
    <property type="match status" value="1"/>
</dbReference>
<keyword evidence="2" id="KW-0805">Transcription regulation</keyword>
<dbReference type="PANTHER" id="PTHR30537:SF74">
    <property type="entry name" value="HTH-TYPE TRANSCRIPTIONAL REGULATOR TRPI"/>
    <property type="match status" value="1"/>
</dbReference>
<dbReference type="InterPro" id="IPR036388">
    <property type="entry name" value="WH-like_DNA-bd_sf"/>
</dbReference>
<dbReference type="Proteomes" id="UP000091926">
    <property type="component" value="Chromosome"/>
</dbReference>
<dbReference type="PROSITE" id="PS50931">
    <property type="entry name" value="HTH_LYSR"/>
    <property type="match status" value="1"/>
</dbReference>
<dbReference type="InterPro" id="IPR000847">
    <property type="entry name" value="LysR_HTH_N"/>
</dbReference>
<dbReference type="PRINTS" id="PR00039">
    <property type="entry name" value="HTHLYSR"/>
</dbReference>
<dbReference type="InterPro" id="IPR058163">
    <property type="entry name" value="LysR-type_TF_proteobact-type"/>
</dbReference>
<dbReference type="RefSeq" id="WP_066657238.1">
    <property type="nucleotide sequence ID" value="NZ_CBCSCL010000006.1"/>
</dbReference>
<evidence type="ECO:0000313" key="8">
    <source>
        <dbReference type="Proteomes" id="UP000091926"/>
    </source>
</evidence>
<organism evidence="7 8">
    <name type="scientific">Bordetella flabilis</name>
    <dbReference type="NCBI Taxonomy" id="463014"/>
    <lineage>
        <taxon>Bacteria</taxon>
        <taxon>Pseudomonadati</taxon>
        <taxon>Pseudomonadota</taxon>
        <taxon>Betaproteobacteria</taxon>
        <taxon>Burkholderiales</taxon>
        <taxon>Alcaligenaceae</taxon>
        <taxon>Bordetella</taxon>
    </lineage>
</organism>
<name>A0A193GE07_9BORD</name>
<feature type="region of interest" description="Disordered" evidence="5">
    <location>
        <begin position="299"/>
        <end position="322"/>
    </location>
</feature>
<feature type="domain" description="HTH lysR-type" evidence="6">
    <location>
        <begin position="1"/>
        <end position="63"/>
    </location>
</feature>
<dbReference type="PANTHER" id="PTHR30537">
    <property type="entry name" value="HTH-TYPE TRANSCRIPTIONAL REGULATOR"/>
    <property type="match status" value="1"/>
</dbReference>
<gene>
    <name evidence="7" type="ORF">BAU07_10770</name>
</gene>
<evidence type="ECO:0000256" key="1">
    <source>
        <dbReference type="ARBA" id="ARBA00009437"/>
    </source>
</evidence>
<dbReference type="Pfam" id="PF03466">
    <property type="entry name" value="LysR_substrate"/>
    <property type="match status" value="1"/>
</dbReference>